<comment type="subcellular location">
    <subcellularLocation>
        <location evidence="1 8">Cell outer membrane</location>
        <topology evidence="1 8">Multi-pass membrane protein</topology>
    </subcellularLocation>
</comment>
<feature type="signal peptide" evidence="10">
    <location>
        <begin position="1"/>
        <end position="34"/>
    </location>
</feature>
<evidence type="ECO:0000259" key="12">
    <source>
        <dbReference type="Pfam" id="PF07715"/>
    </source>
</evidence>
<protein>
    <submittedName>
        <fullName evidence="13">TonB-dependent receptor</fullName>
    </submittedName>
</protein>
<name>A0A545UAW1_9GAMM</name>
<proteinExistence type="inferred from homology"/>
<evidence type="ECO:0000256" key="1">
    <source>
        <dbReference type="ARBA" id="ARBA00004571"/>
    </source>
</evidence>
<dbReference type="OrthoDB" id="9760494at2"/>
<evidence type="ECO:0000313" key="13">
    <source>
        <dbReference type="EMBL" id="TQV86606.1"/>
    </source>
</evidence>
<comment type="similarity">
    <text evidence="8 9">Belongs to the TonB-dependent receptor family.</text>
</comment>
<evidence type="ECO:0000259" key="11">
    <source>
        <dbReference type="Pfam" id="PF00593"/>
    </source>
</evidence>
<evidence type="ECO:0000256" key="2">
    <source>
        <dbReference type="ARBA" id="ARBA00022448"/>
    </source>
</evidence>
<evidence type="ECO:0000256" key="3">
    <source>
        <dbReference type="ARBA" id="ARBA00022452"/>
    </source>
</evidence>
<keyword evidence="3 8" id="KW-1134">Transmembrane beta strand</keyword>
<dbReference type="EMBL" id="VIKS01000010">
    <property type="protein sequence ID" value="TQV86606.1"/>
    <property type="molecule type" value="Genomic_DNA"/>
</dbReference>
<keyword evidence="14" id="KW-1185">Reference proteome</keyword>
<dbReference type="Proteomes" id="UP000315439">
    <property type="component" value="Unassembled WGS sequence"/>
</dbReference>
<dbReference type="Pfam" id="PF00593">
    <property type="entry name" value="TonB_dep_Rec_b-barrel"/>
    <property type="match status" value="1"/>
</dbReference>
<keyword evidence="13" id="KW-0675">Receptor</keyword>
<feature type="domain" description="TonB-dependent receptor plug" evidence="12">
    <location>
        <begin position="61"/>
        <end position="168"/>
    </location>
</feature>
<feature type="chain" id="PRO_5022197296" evidence="10">
    <location>
        <begin position="35"/>
        <end position="875"/>
    </location>
</feature>
<dbReference type="Pfam" id="PF07715">
    <property type="entry name" value="Plug"/>
    <property type="match status" value="1"/>
</dbReference>
<evidence type="ECO:0000256" key="7">
    <source>
        <dbReference type="ARBA" id="ARBA00023237"/>
    </source>
</evidence>
<keyword evidence="7 8" id="KW-0998">Cell outer membrane</keyword>
<dbReference type="InterPro" id="IPR037066">
    <property type="entry name" value="Plug_dom_sf"/>
</dbReference>
<keyword evidence="10" id="KW-0732">Signal</keyword>
<evidence type="ECO:0000313" key="14">
    <source>
        <dbReference type="Proteomes" id="UP000315439"/>
    </source>
</evidence>
<evidence type="ECO:0000256" key="6">
    <source>
        <dbReference type="ARBA" id="ARBA00023136"/>
    </source>
</evidence>
<keyword evidence="5 9" id="KW-0798">TonB box</keyword>
<keyword evidence="6 8" id="KW-0472">Membrane</keyword>
<dbReference type="PANTHER" id="PTHR47234">
    <property type="match status" value="1"/>
</dbReference>
<keyword evidence="2 8" id="KW-0813">Transport</keyword>
<dbReference type="PROSITE" id="PS52016">
    <property type="entry name" value="TONB_DEPENDENT_REC_3"/>
    <property type="match status" value="1"/>
</dbReference>
<evidence type="ECO:0000256" key="5">
    <source>
        <dbReference type="ARBA" id="ARBA00023077"/>
    </source>
</evidence>
<evidence type="ECO:0000256" key="10">
    <source>
        <dbReference type="SAM" id="SignalP"/>
    </source>
</evidence>
<organism evidence="13 14">
    <name type="scientific">Aliikangiella coralliicola</name>
    <dbReference type="NCBI Taxonomy" id="2592383"/>
    <lineage>
        <taxon>Bacteria</taxon>
        <taxon>Pseudomonadati</taxon>
        <taxon>Pseudomonadota</taxon>
        <taxon>Gammaproteobacteria</taxon>
        <taxon>Oceanospirillales</taxon>
        <taxon>Pleioneaceae</taxon>
        <taxon>Aliikangiella</taxon>
    </lineage>
</organism>
<dbReference type="CDD" id="cd01347">
    <property type="entry name" value="ligand_gated_channel"/>
    <property type="match status" value="1"/>
</dbReference>
<reference evidence="13 14" key="1">
    <citation type="submission" date="2019-07" db="EMBL/GenBank/DDBJ databases">
        <title>Draft genome for Aliikangiella sp. M105.</title>
        <authorList>
            <person name="Wang G."/>
        </authorList>
    </citation>
    <scope>NUCLEOTIDE SEQUENCE [LARGE SCALE GENOMIC DNA]</scope>
    <source>
        <strain evidence="13 14">M105</strain>
    </source>
</reference>
<dbReference type="GO" id="GO:0009279">
    <property type="term" value="C:cell outer membrane"/>
    <property type="evidence" value="ECO:0007669"/>
    <property type="project" value="UniProtKB-SubCell"/>
</dbReference>
<dbReference type="InterPro" id="IPR000531">
    <property type="entry name" value="Beta-barrel_TonB"/>
</dbReference>
<dbReference type="AlphaFoldDB" id="A0A545UAW1"/>
<evidence type="ECO:0000256" key="9">
    <source>
        <dbReference type="RuleBase" id="RU003357"/>
    </source>
</evidence>
<keyword evidence="4 8" id="KW-0812">Transmembrane</keyword>
<dbReference type="InterPro" id="IPR039426">
    <property type="entry name" value="TonB-dep_rcpt-like"/>
</dbReference>
<dbReference type="Gene3D" id="2.170.130.10">
    <property type="entry name" value="TonB-dependent receptor, plug domain"/>
    <property type="match status" value="1"/>
</dbReference>
<gene>
    <name evidence="13" type="ORF">FLL46_17050</name>
</gene>
<dbReference type="InterPro" id="IPR012910">
    <property type="entry name" value="Plug_dom"/>
</dbReference>
<dbReference type="RefSeq" id="WP_142932530.1">
    <property type="nucleotide sequence ID" value="NZ_ML660166.1"/>
</dbReference>
<evidence type="ECO:0000256" key="8">
    <source>
        <dbReference type="PROSITE-ProRule" id="PRU01360"/>
    </source>
</evidence>
<dbReference type="Gene3D" id="2.40.170.20">
    <property type="entry name" value="TonB-dependent receptor, beta-barrel domain"/>
    <property type="match status" value="1"/>
</dbReference>
<dbReference type="InterPro" id="IPR036942">
    <property type="entry name" value="Beta-barrel_TonB_sf"/>
</dbReference>
<sequence>MSTLDKRNPIATAVKFALFASATVSAFSAPTVFAAEEEATEEKITITGSRIKRTDVEGSLPITVIDRQQIEMSGESSAADFLRNLTFNSSGSFRPQSGSSLQGASTLSLRGIGSDRTLVLIDGRRLPKSPISGQAQDLNNIPVGAIERIEVLSDGASAVYGSDAIGGVVNVITRSDYEGAEIMLGSASVSIPDDGGDREEGYVMFGASSATSNLLGGVSWNSRDIIFQRHLPWNNPGASNFGNNFTTLDANGGDNRDYTAIPGACNFPGTGYFLRDVNGVPRCSYDFTLVSADEASTDNRSLWLKGKHEINSDWEIWANASVAKTSSFGRYAPVPDSSFFSSRLSATSPNNPTNPNGNVYDASLGLAPQEVNWWHRFDALGNRDSVVDNDLQDLQVGATGLVGDVELDFGVRRTKNRNNDIGRNFLLRSAAAELIESGAYNLADPYGSSDAVLNSMRVTTSRISKFDQNEMWVSAAFDLFELDGGTVQAFVGAEYREEIYSDQYDSLSEAGQVGGSSGNSAGGSRDVTAYYFEALAPLTDDLELNVAGRYDDYSDYGSDFSPKVSVRWQPMEEVTLRASYGEGFRAPTLDILTQKDSFSADTVVDPQTCVVQGISPCTGVQINGTVTANPSLSSEQSEQFSAGIAYQPTDWFNFTFDYFDITITDRIRQFTAQSLVDAQNRGDSIPAGLSVTRTANGAIDSVVRGSANEGELAVSGFDFNGRFNYELFGNKMATNVQWSHVSSLTVTNGDGSPGDGREQVDDPGVPADRLVISNTVELGDFSIGYNLNYIGDQYDDVNTDNNGVTTKTGHVPSWVTHDIQFNYHTAWDGKVTVGVQNAGEKFPPVGKGDVGSRDYDFELYHGYGRITYLRYTQSF</sequence>
<dbReference type="PANTHER" id="PTHR47234:SF2">
    <property type="entry name" value="TONB-DEPENDENT RECEPTOR"/>
    <property type="match status" value="1"/>
</dbReference>
<evidence type="ECO:0000256" key="4">
    <source>
        <dbReference type="ARBA" id="ARBA00022692"/>
    </source>
</evidence>
<feature type="domain" description="TonB-dependent receptor-like beta-barrel" evidence="11">
    <location>
        <begin position="341"/>
        <end position="837"/>
    </location>
</feature>
<accession>A0A545UAW1</accession>
<comment type="caution">
    <text evidence="13">The sequence shown here is derived from an EMBL/GenBank/DDBJ whole genome shotgun (WGS) entry which is preliminary data.</text>
</comment>
<dbReference type="SUPFAM" id="SSF56935">
    <property type="entry name" value="Porins"/>
    <property type="match status" value="1"/>
</dbReference>